<evidence type="ECO:0000259" key="5">
    <source>
        <dbReference type="Pfam" id="PF01613"/>
    </source>
</evidence>
<evidence type="ECO:0000313" key="7">
    <source>
        <dbReference type="Proteomes" id="UP000256645"/>
    </source>
</evidence>
<dbReference type="STRING" id="1849047.A0A3D8RC03"/>
<keyword evidence="7" id="KW-1185">Reference proteome</keyword>
<accession>A0A3D8RC03</accession>
<dbReference type="EMBL" id="PDLM01000008">
    <property type="protein sequence ID" value="RDW71583.1"/>
    <property type="molecule type" value="Genomic_DNA"/>
</dbReference>
<dbReference type="Proteomes" id="UP000256645">
    <property type="component" value="Unassembled WGS sequence"/>
</dbReference>
<evidence type="ECO:0000256" key="3">
    <source>
        <dbReference type="ARBA" id="ARBA00022643"/>
    </source>
</evidence>
<dbReference type="InterPro" id="IPR012349">
    <property type="entry name" value="Split_barrel_FMN-bd"/>
</dbReference>
<organism evidence="6 7">
    <name type="scientific">Coleophoma cylindrospora</name>
    <dbReference type="NCBI Taxonomy" id="1849047"/>
    <lineage>
        <taxon>Eukaryota</taxon>
        <taxon>Fungi</taxon>
        <taxon>Dikarya</taxon>
        <taxon>Ascomycota</taxon>
        <taxon>Pezizomycotina</taxon>
        <taxon>Leotiomycetes</taxon>
        <taxon>Helotiales</taxon>
        <taxon>Dermateaceae</taxon>
        <taxon>Coleophoma</taxon>
    </lineage>
</organism>
<evidence type="ECO:0000313" key="6">
    <source>
        <dbReference type="EMBL" id="RDW71583.1"/>
    </source>
</evidence>
<dbReference type="PANTHER" id="PTHR33798">
    <property type="entry name" value="FLAVOPROTEIN OXYGENASE"/>
    <property type="match status" value="1"/>
</dbReference>
<reference evidence="6 7" key="1">
    <citation type="journal article" date="2018" name="IMA Fungus">
        <title>IMA Genome-F 9: Draft genome sequence of Annulohypoxylon stygium, Aspergillus mulundensis, Berkeleyomyces basicola (syn. Thielaviopsis basicola), Ceratocystis smalleyi, two Cercospora beticola strains, Coleophoma cylindrospora, Fusarium fracticaudum, Phialophora cf. hyalina, and Morchella septimelata.</title>
        <authorList>
            <person name="Wingfield B.D."/>
            <person name="Bills G.F."/>
            <person name="Dong Y."/>
            <person name="Huang W."/>
            <person name="Nel W.J."/>
            <person name="Swalarsk-Parry B.S."/>
            <person name="Vaghefi N."/>
            <person name="Wilken P.M."/>
            <person name="An Z."/>
            <person name="de Beer Z.W."/>
            <person name="De Vos L."/>
            <person name="Chen L."/>
            <person name="Duong T.A."/>
            <person name="Gao Y."/>
            <person name="Hammerbacher A."/>
            <person name="Kikkert J.R."/>
            <person name="Li Y."/>
            <person name="Li H."/>
            <person name="Li K."/>
            <person name="Li Q."/>
            <person name="Liu X."/>
            <person name="Ma X."/>
            <person name="Naidoo K."/>
            <person name="Pethybridge S.J."/>
            <person name="Sun J."/>
            <person name="Steenkamp E.T."/>
            <person name="van der Nest M.A."/>
            <person name="van Wyk S."/>
            <person name="Wingfield M.J."/>
            <person name="Xiong C."/>
            <person name="Yue Q."/>
            <person name="Zhang X."/>
        </authorList>
    </citation>
    <scope>NUCLEOTIDE SEQUENCE [LARGE SCALE GENOMIC DNA]</scope>
    <source>
        <strain evidence="6 7">BP6252</strain>
    </source>
</reference>
<comment type="cofactor">
    <cofactor evidence="1">
        <name>FMN</name>
        <dbReference type="ChEBI" id="CHEBI:58210"/>
    </cofactor>
</comment>
<feature type="domain" description="Flavin reductase like" evidence="5">
    <location>
        <begin position="97"/>
        <end position="245"/>
    </location>
</feature>
<dbReference type="InterPro" id="IPR002563">
    <property type="entry name" value="Flavin_Rdtase-like_dom"/>
</dbReference>
<proteinExistence type="inferred from homology"/>
<protein>
    <submittedName>
        <fullName evidence="6">Flavo protein-like protein oxygenase</fullName>
    </submittedName>
</protein>
<comment type="caution">
    <text evidence="6">The sequence shown here is derived from an EMBL/GenBank/DDBJ whole genome shotgun (WGS) entry which is preliminary data.</text>
</comment>
<dbReference type="PANTHER" id="PTHR33798:SF5">
    <property type="entry name" value="FLAVIN REDUCTASE LIKE DOMAIN-CONTAINING PROTEIN"/>
    <property type="match status" value="1"/>
</dbReference>
<dbReference type="OrthoDB" id="10250990at2759"/>
<dbReference type="GO" id="GO:0010181">
    <property type="term" value="F:FMN binding"/>
    <property type="evidence" value="ECO:0007669"/>
    <property type="project" value="InterPro"/>
</dbReference>
<dbReference type="Pfam" id="PF01613">
    <property type="entry name" value="Flavin_Reduct"/>
    <property type="match status" value="1"/>
</dbReference>
<keyword evidence="2" id="KW-0285">Flavoprotein</keyword>
<sequence length="305" mass="33321">MSTLAPGGAEQQPLEAFNKEALIKRNPHADFAAVQAARPDFAPNQAWTWSKTPNPAWEIGDGANPGAEWRGKEMVHIDPNAEGREVTSNYKLMISSTVPRPIALVSTVSKDGTSTNLSPFSYFQNVCQDPPLYSLSFVGGGGICDTVENLLETGECCISIISDWFIEAANYTSTNTPRGVSEFALAGLHASPAMIVKPSYVSEAAFSIECKLYSQQEIFSRRTGQRNAVMVLVEAVQFHVRKEAIDPKLETVKIEMLRPVWRAGGITYGTAFSGFELPRPEAFGAVRLAKKLDERGFVKSKVEGQ</sequence>
<dbReference type="SUPFAM" id="SSF50475">
    <property type="entry name" value="FMN-binding split barrel"/>
    <property type="match status" value="1"/>
</dbReference>
<dbReference type="Gene3D" id="2.30.110.10">
    <property type="entry name" value="Electron Transport, Fmn-binding Protein, Chain A"/>
    <property type="match status" value="1"/>
</dbReference>
<gene>
    <name evidence="6" type="ORF">BP6252_08146</name>
</gene>
<comment type="similarity">
    <text evidence="4">Belongs to the flavoredoxin family.</text>
</comment>
<keyword evidence="3" id="KW-0288">FMN</keyword>
<name>A0A3D8RC03_9HELO</name>
<evidence type="ECO:0000256" key="1">
    <source>
        <dbReference type="ARBA" id="ARBA00001917"/>
    </source>
</evidence>
<dbReference type="AlphaFoldDB" id="A0A3D8RC03"/>
<evidence type="ECO:0000256" key="4">
    <source>
        <dbReference type="ARBA" id="ARBA00038054"/>
    </source>
</evidence>
<evidence type="ECO:0000256" key="2">
    <source>
        <dbReference type="ARBA" id="ARBA00022630"/>
    </source>
</evidence>